<gene>
    <name evidence="1" type="ORF">DDE18_05205</name>
</gene>
<sequence length="178" mass="21007">MSPYPDEPDDPDGYRSVTELLERPPVPINWNLLDAEQAEIEWHDLDEWVRWLKSTFGLPPNIVPPYWHRHDELVWELSALHCHWLSCYHESASPSAPISWMREFAEARDRLRDWVSICGTRLDRDRPTRQTTWPGELPADAGGEIEIRDRNKDFADFVREDILRRRRIEAIANQQLIG</sequence>
<evidence type="ECO:0000313" key="1">
    <source>
        <dbReference type="EMBL" id="PVG83718.1"/>
    </source>
</evidence>
<protein>
    <recommendedName>
        <fullName evidence="3">DUF4913 domain-containing protein</fullName>
    </recommendedName>
</protein>
<evidence type="ECO:0008006" key="3">
    <source>
        <dbReference type="Google" id="ProtNLM"/>
    </source>
</evidence>
<evidence type="ECO:0000313" key="2">
    <source>
        <dbReference type="Proteomes" id="UP000246018"/>
    </source>
</evidence>
<organism evidence="1 2">
    <name type="scientific">Nocardioides gansuensis</name>
    <dbReference type="NCBI Taxonomy" id="2138300"/>
    <lineage>
        <taxon>Bacteria</taxon>
        <taxon>Bacillati</taxon>
        <taxon>Actinomycetota</taxon>
        <taxon>Actinomycetes</taxon>
        <taxon>Propionibacteriales</taxon>
        <taxon>Nocardioidaceae</taxon>
        <taxon>Nocardioides</taxon>
    </lineage>
</organism>
<dbReference type="OrthoDB" id="3535759at2"/>
<comment type="caution">
    <text evidence="1">The sequence shown here is derived from an EMBL/GenBank/DDBJ whole genome shotgun (WGS) entry which is preliminary data.</text>
</comment>
<reference evidence="1 2" key="1">
    <citation type="submission" date="2018-04" db="EMBL/GenBank/DDBJ databases">
        <title>Genome of Nocardioides gansuensis WSJ-1.</title>
        <authorList>
            <person name="Wu S."/>
            <person name="Wang G."/>
        </authorList>
    </citation>
    <scope>NUCLEOTIDE SEQUENCE [LARGE SCALE GENOMIC DNA]</scope>
    <source>
        <strain evidence="1 2">WSJ-1</strain>
    </source>
</reference>
<keyword evidence="2" id="KW-1185">Reference proteome</keyword>
<dbReference type="Proteomes" id="UP000246018">
    <property type="component" value="Unassembled WGS sequence"/>
</dbReference>
<dbReference type="RefSeq" id="WP_116571192.1">
    <property type="nucleotide sequence ID" value="NZ_QDGZ01000002.1"/>
</dbReference>
<accession>A0A2T8FDC5</accession>
<proteinExistence type="predicted"/>
<name>A0A2T8FDC5_9ACTN</name>
<dbReference type="AlphaFoldDB" id="A0A2T8FDC5"/>
<dbReference type="EMBL" id="QDGZ01000002">
    <property type="protein sequence ID" value="PVG83718.1"/>
    <property type="molecule type" value="Genomic_DNA"/>
</dbReference>